<gene>
    <name evidence="2" type="ORF">H310_10837</name>
</gene>
<dbReference type="VEuPathDB" id="FungiDB:H310_10837"/>
<feature type="region of interest" description="Disordered" evidence="1">
    <location>
        <begin position="168"/>
        <end position="191"/>
    </location>
</feature>
<dbReference type="AlphaFoldDB" id="A0A024TQ82"/>
<dbReference type="RefSeq" id="XP_008875532.1">
    <property type="nucleotide sequence ID" value="XM_008877310.1"/>
</dbReference>
<organism evidence="2">
    <name type="scientific">Aphanomyces invadans</name>
    <dbReference type="NCBI Taxonomy" id="157072"/>
    <lineage>
        <taxon>Eukaryota</taxon>
        <taxon>Sar</taxon>
        <taxon>Stramenopiles</taxon>
        <taxon>Oomycota</taxon>
        <taxon>Saprolegniomycetes</taxon>
        <taxon>Saprolegniales</taxon>
        <taxon>Verrucalvaceae</taxon>
        <taxon>Aphanomyces</taxon>
    </lineage>
</organism>
<proteinExistence type="predicted"/>
<sequence>MRRCRGRALRWGTGRSIRHLVENAIPRAAFMTRQVQLDISHRSEKVRPHHWIRHRRVRWPTVQRTNAIARLGPAILVRDQHRQHFVHGNGRCSRIDGCFRHVRSHRATWRGRGRASKIRLDSVLNGWIPRAGTLDGRLVQIPTNLCVSEVRPRDLVYTGQRSRCQRTSQRRKAGAVARAIGADESDDAGRC</sequence>
<dbReference type="GeneID" id="20087887"/>
<dbReference type="EMBL" id="KI913979">
    <property type="protein sequence ID" value="ETV95781.1"/>
    <property type="molecule type" value="Genomic_DNA"/>
</dbReference>
<reference evidence="2" key="1">
    <citation type="submission" date="2013-12" db="EMBL/GenBank/DDBJ databases">
        <title>The Genome Sequence of Aphanomyces invadans NJM9701.</title>
        <authorList>
            <consortium name="The Broad Institute Genomics Platform"/>
            <person name="Russ C."/>
            <person name="Tyler B."/>
            <person name="van West P."/>
            <person name="Dieguez-Uribeondo J."/>
            <person name="Young S.K."/>
            <person name="Zeng Q."/>
            <person name="Gargeya S."/>
            <person name="Fitzgerald M."/>
            <person name="Abouelleil A."/>
            <person name="Alvarado L."/>
            <person name="Chapman S.B."/>
            <person name="Gainer-Dewar J."/>
            <person name="Goldberg J."/>
            <person name="Griggs A."/>
            <person name="Gujja S."/>
            <person name="Hansen M."/>
            <person name="Howarth C."/>
            <person name="Imamovic A."/>
            <person name="Ireland A."/>
            <person name="Larimer J."/>
            <person name="McCowan C."/>
            <person name="Murphy C."/>
            <person name="Pearson M."/>
            <person name="Poon T.W."/>
            <person name="Priest M."/>
            <person name="Roberts A."/>
            <person name="Saif S."/>
            <person name="Shea T."/>
            <person name="Sykes S."/>
            <person name="Wortman J."/>
            <person name="Nusbaum C."/>
            <person name="Birren B."/>
        </authorList>
    </citation>
    <scope>NUCLEOTIDE SEQUENCE [LARGE SCALE GENOMIC DNA]</scope>
    <source>
        <strain evidence="2">NJM9701</strain>
    </source>
</reference>
<name>A0A024TQ82_9STRA</name>
<accession>A0A024TQ82</accession>
<protein>
    <submittedName>
        <fullName evidence="2">Uncharacterized protein</fullName>
    </submittedName>
</protein>
<evidence type="ECO:0000256" key="1">
    <source>
        <dbReference type="SAM" id="MobiDB-lite"/>
    </source>
</evidence>
<evidence type="ECO:0000313" key="2">
    <source>
        <dbReference type="EMBL" id="ETV95781.1"/>
    </source>
</evidence>